<protein>
    <recommendedName>
        <fullName evidence="5">Zinc knuckle CX2CX4HX4C domain-containing protein</fullName>
    </recommendedName>
</protein>
<organism evidence="3 4">
    <name type="scientific">Dipteronia sinensis</name>
    <dbReference type="NCBI Taxonomy" id="43782"/>
    <lineage>
        <taxon>Eukaryota</taxon>
        <taxon>Viridiplantae</taxon>
        <taxon>Streptophyta</taxon>
        <taxon>Embryophyta</taxon>
        <taxon>Tracheophyta</taxon>
        <taxon>Spermatophyta</taxon>
        <taxon>Magnoliopsida</taxon>
        <taxon>eudicotyledons</taxon>
        <taxon>Gunneridae</taxon>
        <taxon>Pentapetalae</taxon>
        <taxon>rosids</taxon>
        <taxon>malvids</taxon>
        <taxon>Sapindales</taxon>
        <taxon>Sapindaceae</taxon>
        <taxon>Hippocastanoideae</taxon>
        <taxon>Acereae</taxon>
        <taxon>Dipteronia</taxon>
    </lineage>
</organism>
<sequence length="312" mass="34297">MIGEVCDFDASTTSDGIGRFLRVRVKVRVDKPLRRSLRVDVLGNGIITTMPLHYERLLDYYFKCGCLGQIMDGCLMVNTHNNISLDETRKLGVWLQAVSPPKQSSMGNGRFRNKNLNKSKNFGGSRTETGTIGRFDDNWRRKTFVMVHESDGRNKKESEQSKGTESQTTVPDGPGCTIGSSLNILVVGGSGTEESQLEGKRTKEAKCNIHDATLVYSDERKPRDEEFVAETHKVGRAMETNAEEQTYEEVGTGKCLDTVMDTIGTLMDTEMQPSLASVSGSNGLATKVEEVSTTANEEVFSVISDGQSLLAC</sequence>
<proteinExistence type="predicted"/>
<reference evidence="3" key="1">
    <citation type="journal article" date="2023" name="Plant J.">
        <title>Genome sequences and population genomics provide insights into the demographic history, inbreeding, and mutation load of two 'living fossil' tree species of Dipteronia.</title>
        <authorList>
            <person name="Feng Y."/>
            <person name="Comes H.P."/>
            <person name="Chen J."/>
            <person name="Zhu S."/>
            <person name="Lu R."/>
            <person name="Zhang X."/>
            <person name="Li P."/>
            <person name="Qiu J."/>
            <person name="Olsen K.M."/>
            <person name="Qiu Y."/>
        </authorList>
    </citation>
    <scope>NUCLEOTIDE SEQUENCE</scope>
    <source>
        <strain evidence="3">NBL</strain>
    </source>
</reference>
<evidence type="ECO:0000313" key="3">
    <source>
        <dbReference type="EMBL" id="KAK3221560.1"/>
    </source>
</evidence>
<accession>A0AAE0ECM8</accession>
<dbReference type="AlphaFoldDB" id="A0AAE0ECM8"/>
<feature type="region of interest" description="Disordered" evidence="1">
    <location>
        <begin position="147"/>
        <end position="176"/>
    </location>
</feature>
<dbReference type="PANTHER" id="PTHR31286:SF167">
    <property type="entry name" value="OS09G0268800 PROTEIN"/>
    <property type="match status" value="1"/>
</dbReference>
<name>A0AAE0ECM8_9ROSI</name>
<gene>
    <name evidence="2" type="ORF">Dsin_008579</name>
    <name evidence="3" type="ORF">Dsin_008585</name>
</gene>
<comment type="caution">
    <text evidence="3">The sequence shown here is derived from an EMBL/GenBank/DDBJ whole genome shotgun (WGS) entry which is preliminary data.</text>
</comment>
<dbReference type="EMBL" id="JANJYJ010000003">
    <property type="protein sequence ID" value="KAK3221560.1"/>
    <property type="molecule type" value="Genomic_DNA"/>
</dbReference>
<feature type="compositionally biased region" description="Polar residues" evidence="1">
    <location>
        <begin position="118"/>
        <end position="129"/>
    </location>
</feature>
<dbReference type="EMBL" id="JANJYJ010000003">
    <property type="protein sequence ID" value="KAK3221554.1"/>
    <property type="molecule type" value="Genomic_DNA"/>
</dbReference>
<dbReference type="InterPro" id="IPR040256">
    <property type="entry name" value="At4g02000-like"/>
</dbReference>
<evidence type="ECO:0008006" key="5">
    <source>
        <dbReference type="Google" id="ProtNLM"/>
    </source>
</evidence>
<dbReference type="PANTHER" id="PTHR31286">
    <property type="entry name" value="GLYCINE-RICH CELL WALL STRUCTURAL PROTEIN 1.8-LIKE"/>
    <property type="match status" value="1"/>
</dbReference>
<dbReference type="Proteomes" id="UP001281410">
    <property type="component" value="Unassembled WGS sequence"/>
</dbReference>
<evidence type="ECO:0000256" key="1">
    <source>
        <dbReference type="SAM" id="MobiDB-lite"/>
    </source>
</evidence>
<evidence type="ECO:0000313" key="4">
    <source>
        <dbReference type="Proteomes" id="UP001281410"/>
    </source>
</evidence>
<feature type="compositionally biased region" description="Basic and acidic residues" evidence="1">
    <location>
        <begin position="148"/>
        <end position="162"/>
    </location>
</feature>
<keyword evidence="4" id="KW-1185">Reference proteome</keyword>
<evidence type="ECO:0000313" key="2">
    <source>
        <dbReference type="EMBL" id="KAK3221554.1"/>
    </source>
</evidence>
<feature type="region of interest" description="Disordered" evidence="1">
    <location>
        <begin position="103"/>
        <end position="129"/>
    </location>
</feature>